<dbReference type="AlphaFoldDB" id="A0A4Z1T3S4"/>
<keyword evidence="1" id="KW-0472">Membrane</keyword>
<gene>
    <name evidence="3" type="ORF">GMRT_13005</name>
</gene>
<dbReference type="Gene3D" id="1.10.1410.10">
    <property type="match status" value="1"/>
</dbReference>
<dbReference type="GO" id="GO:0031123">
    <property type="term" value="P:RNA 3'-end processing"/>
    <property type="evidence" value="ECO:0007669"/>
    <property type="project" value="TreeGrafter"/>
</dbReference>
<dbReference type="EMBL" id="VDLU01000001">
    <property type="protein sequence ID" value="TNJ30298.1"/>
    <property type="molecule type" value="Genomic_DNA"/>
</dbReference>
<keyword evidence="3" id="KW-0413">Isomerase</keyword>
<dbReference type="GO" id="GO:1990817">
    <property type="term" value="F:poly(A) RNA polymerase activity"/>
    <property type="evidence" value="ECO:0007669"/>
    <property type="project" value="InterPro"/>
</dbReference>
<comment type="caution">
    <text evidence="3">The sequence shown here is derived from an EMBL/GenBank/DDBJ whole genome shotgun (WGS) entry which is preliminary data.</text>
</comment>
<organism evidence="3 4">
    <name type="scientific">Giardia muris</name>
    <dbReference type="NCBI Taxonomy" id="5742"/>
    <lineage>
        <taxon>Eukaryota</taxon>
        <taxon>Metamonada</taxon>
        <taxon>Diplomonadida</taxon>
        <taxon>Hexamitidae</taxon>
        <taxon>Giardiinae</taxon>
        <taxon>Giardia</taxon>
    </lineage>
</organism>
<dbReference type="InterPro" id="IPR043519">
    <property type="entry name" value="NT_sf"/>
</dbReference>
<dbReference type="GO" id="GO:0005730">
    <property type="term" value="C:nucleolus"/>
    <property type="evidence" value="ECO:0007669"/>
    <property type="project" value="TreeGrafter"/>
</dbReference>
<keyword evidence="1" id="KW-1133">Transmembrane helix</keyword>
<dbReference type="GO" id="GO:0043634">
    <property type="term" value="P:polyadenylation-dependent ncRNA catabolic process"/>
    <property type="evidence" value="ECO:0007669"/>
    <property type="project" value="TreeGrafter"/>
</dbReference>
<keyword evidence="4" id="KW-1185">Reference proteome</keyword>
<dbReference type="Gene3D" id="3.30.460.10">
    <property type="entry name" value="Beta Polymerase, domain 2"/>
    <property type="match status" value="1"/>
</dbReference>
<feature type="transmembrane region" description="Helical" evidence="1">
    <location>
        <begin position="229"/>
        <end position="251"/>
    </location>
</feature>
<evidence type="ECO:0000313" key="3">
    <source>
        <dbReference type="EMBL" id="TNJ30298.1"/>
    </source>
</evidence>
<feature type="domain" description="Poly(A) RNA polymerase mitochondrial-like central palm" evidence="2">
    <location>
        <begin position="72"/>
        <end position="199"/>
    </location>
</feature>
<dbReference type="PANTHER" id="PTHR23092:SF15">
    <property type="entry name" value="INACTIVE NON-CANONICAL POLY(A) RNA POLYMERASE PROTEIN TRF4-2-RELATED"/>
    <property type="match status" value="1"/>
</dbReference>
<dbReference type="VEuPathDB" id="GiardiaDB:GMRT_13005"/>
<dbReference type="SUPFAM" id="SSF81631">
    <property type="entry name" value="PAP/OAS1 substrate-binding domain"/>
    <property type="match status" value="1"/>
</dbReference>
<dbReference type="PANTHER" id="PTHR23092">
    <property type="entry name" value="POLY(A) RNA POLYMERASE"/>
    <property type="match status" value="1"/>
</dbReference>
<dbReference type="OrthoDB" id="273917at2759"/>
<dbReference type="InterPro" id="IPR045862">
    <property type="entry name" value="Trf4-like"/>
</dbReference>
<proteinExistence type="predicted"/>
<protein>
    <submittedName>
        <fullName evidence="3">Topoisomerase I-related protein</fullName>
    </submittedName>
</protein>
<evidence type="ECO:0000313" key="4">
    <source>
        <dbReference type="Proteomes" id="UP000315496"/>
    </source>
</evidence>
<sequence length="429" mass="49323">MAALNRVLIELKSARPERQVRPEFAQGFETLDLEPTPKQVILDEEEERRRSHPWYTAELEQELASLSHLERLDREIQAYATFCALTDVERDARKRLLETVKEIIHSILPRVEVELFGSYSTGVATYCSDLDISVLCTDKKVLKDVPIYMRRIGELLKRTVSKRFVDVRSNARVPVIRAVHDVTGLEFDISFTSHNGSKHRERLSTFFREHRRAKVLLVIIKSLLRKRNLHLPFTGGMGSFVLCNLIMLYTYERHNIFPYPLCTSDDSDPQDVFLESNTYVIKYAGRQQSQSKPRRPVYAIMLLEFLELYGLIFNSEALTLCVREMNCSMVSSRERSVLYQGATHTESAPLSIVDFADVTNDAASGTFQFRNIRLTFQVLYYYLLQAPKPIEADPPMPSPILPLVVDKCGLLYVRKGCAVWMKESNAENK</sequence>
<keyword evidence="1" id="KW-0812">Transmembrane</keyword>
<dbReference type="SUPFAM" id="SSF81301">
    <property type="entry name" value="Nucleotidyltransferase"/>
    <property type="match status" value="1"/>
</dbReference>
<dbReference type="InterPro" id="IPR054708">
    <property type="entry name" value="MTPAP-like_central"/>
</dbReference>
<dbReference type="Proteomes" id="UP000315496">
    <property type="component" value="Chromosome 1"/>
</dbReference>
<dbReference type="GO" id="GO:0016853">
    <property type="term" value="F:isomerase activity"/>
    <property type="evidence" value="ECO:0007669"/>
    <property type="project" value="UniProtKB-KW"/>
</dbReference>
<dbReference type="Pfam" id="PF22600">
    <property type="entry name" value="MTPAP-like_central"/>
    <property type="match status" value="1"/>
</dbReference>
<name>A0A4Z1T3S4_GIAMU</name>
<dbReference type="CDD" id="cd05402">
    <property type="entry name" value="NT_PAP_TUTase"/>
    <property type="match status" value="1"/>
</dbReference>
<dbReference type="GO" id="GO:0031499">
    <property type="term" value="C:TRAMP complex"/>
    <property type="evidence" value="ECO:0007669"/>
    <property type="project" value="TreeGrafter"/>
</dbReference>
<accession>A0A4Z1T3S4</accession>
<evidence type="ECO:0000259" key="2">
    <source>
        <dbReference type="Pfam" id="PF22600"/>
    </source>
</evidence>
<evidence type="ECO:0000256" key="1">
    <source>
        <dbReference type="SAM" id="Phobius"/>
    </source>
</evidence>
<dbReference type="GO" id="GO:0003729">
    <property type="term" value="F:mRNA binding"/>
    <property type="evidence" value="ECO:0007669"/>
    <property type="project" value="TreeGrafter"/>
</dbReference>
<reference evidence="3 4" key="1">
    <citation type="submission" date="2019-05" db="EMBL/GenBank/DDBJ databases">
        <title>The compact genome of Giardia muris reveals important steps in the evolution of intestinal protozoan parasites.</title>
        <authorList>
            <person name="Xu F."/>
            <person name="Jimenez-Gonzalez A."/>
            <person name="Einarsson E."/>
            <person name="Astvaldsson A."/>
            <person name="Peirasmaki D."/>
            <person name="Eckmann L."/>
            <person name="Andersson J.O."/>
            <person name="Svard S.G."/>
            <person name="Jerlstrom-Hultqvist J."/>
        </authorList>
    </citation>
    <scope>NUCLEOTIDE SEQUENCE [LARGE SCALE GENOMIC DNA]</scope>
    <source>
        <strain evidence="3 4">Roberts-Thomson</strain>
    </source>
</reference>